<name>A0ABR2NIV2_9ROSI</name>
<evidence type="ECO:0000313" key="3">
    <source>
        <dbReference type="EMBL" id="KAK8976106.1"/>
    </source>
</evidence>
<accession>A0ABR2NIV2</accession>
<protein>
    <recommendedName>
        <fullName evidence="2">C2 NT-type domain-containing protein</fullName>
    </recommendedName>
</protein>
<dbReference type="InterPro" id="IPR048972">
    <property type="entry name" value="PMI1_PMIR1-2_C"/>
</dbReference>
<evidence type="ECO:0000313" key="4">
    <source>
        <dbReference type="Proteomes" id="UP001396334"/>
    </source>
</evidence>
<dbReference type="InterPro" id="IPR039614">
    <property type="entry name" value="PMI1-like"/>
</dbReference>
<gene>
    <name evidence="3" type="ORF">V6N11_007600</name>
</gene>
<comment type="caution">
    <text evidence="3">The sequence shown here is derived from an EMBL/GenBank/DDBJ whole genome shotgun (WGS) entry which is preliminary data.</text>
</comment>
<organism evidence="3 4">
    <name type="scientific">Hibiscus sabdariffa</name>
    <name type="common">roselle</name>
    <dbReference type="NCBI Taxonomy" id="183260"/>
    <lineage>
        <taxon>Eukaryota</taxon>
        <taxon>Viridiplantae</taxon>
        <taxon>Streptophyta</taxon>
        <taxon>Embryophyta</taxon>
        <taxon>Tracheophyta</taxon>
        <taxon>Spermatophyta</taxon>
        <taxon>Magnoliopsida</taxon>
        <taxon>eudicotyledons</taxon>
        <taxon>Gunneridae</taxon>
        <taxon>Pentapetalae</taxon>
        <taxon>rosids</taxon>
        <taxon>malvids</taxon>
        <taxon>Malvales</taxon>
        <taxon>Malvaceae</taxon>
        <taxon>Malvoideae</taxon>
        <taxon>Hibiscus</taxon>
    </lineage>
</organism>
<dbReference type="Pfam" id="PF21745">
    <property type="entry name" value="PMI1_PMIR1-2_C"/>
    <property type="match status" value="1"/>
</dbReference>
<evidence type="ECO:0000256" key="1">
    <source>
        <dbReference type="SAM" id="MobiDB-lite"/>
    </source>
</evidence>
<dbReference type="PANTHER" id="PTHR33414:SF10">
    <property type="entry name" value="PROTEIN PLASTID MOVEMENT IMPAIRED 1-RELATED 2"/>
    <property type="match status" value="1"/>
</dbReference>
<keyword evidence="4" id="KW-1185">Reference proteome</keyword>
<proteinExistence type="predicted"/>
<dbReference type="PROSITE" id="PS51840">
    <property type="entry name" value="C2_NT"/>
    <property type="match status" value="1"/>
</dbReference>
<dbReference type="Pfam" id="PF10358">
    <property type="entry name" value="NT-C2"/>
    <property type="match status" value="1"/>
</dbReference>
<reference evidence="3 4" key="1">
    <citation type="journal article" date="2024" name="G3 (Bethesda)">
        <title>Genome assembly of Hibiscus sabdariffa L. provides insights into metabolisms of medicinal natural products.</title>
        <authorList>
            <person name="Kim T."/>
        </authorList>
    </citation>
    <scope>NUCLEOTIDE SEQUENCE [LARGE SCALE GENOMIC DNA]</scope>
    <source>
        <strain evidence="3">TK-2024</strain>
        <tissue evidence="3">Old leaves</tissue>
    </source>
</reference>
<dbReference type="EMBL" id="JBBPBN010000136">
    <property type="protein sequence ID" value="KAK8976106.1"/>
    <property type="molecule type" value="Genomic_DNA"/>
</dbReference>
<evidence type="ECO:0000259" key="2">
    <source>
        <dbReference type="PROSITE" id="PS51840"/>
    </source>
</evidence>
<dbReference type="Proteomes" id="UP001396334">
    <property type="component" value="Unassembled WGS sequence"/>
</dbReference>
<dbReference type="PANTHER" id="PTHR33414">
    <property type="entry name" value="PROTEIN PLASTID MOVEMENT IMPAIRED 1-RELATED 1"/>
    <property type="match status" value="1"/>
</dbReference>
<feature type="region of interest" description="Disordered" evidence="1">
    <location>
        <begin position="49"/>
        <end position="68"/>
    </location>
</feature>
<dbReference type="InterPro" id="IPR019448">
    <property type="entry name" value="NT-C2"/>
</dbReference>
<sequence length="1089" mass="120373">MEKMMNDGISDSNNTQLLRDIEEISRALYLQKPSSNALITTSNVRSKSAGKTHLSESKSKQNSSSSSSLWNWKNPFKALTHVRRHRFDICFFLHVHSIEGLPAYFNDSSLCVHWKGKDGVLSTRAVSVVDGIAEFEETLLVKCCVFGSRSGPRNSAKYEVEHFVIYASIIGSSGHDMGEDWIDLTRLLPLTLEDLVGEKSAGKWTTSFELSGEAKGATLNVSFSFLVIGNDLVESSGKKNASSFINLTEKGSSAMGLRASKGNGMLQHFGTLPINVNHMSYLSPLSVDIKFGSELLPNLGLELSKSISFLYQKLNEGNLHRVSDLDKLSEHVEPPKPDSEFDKVIDEYENIEFSVIEKGVEMCQNDQATLEQTAIQTIDGSVIETINVEEILRDCDTDIDEEAEHVLNVYCTDVCTKEVGVDECIQEKSVCSERMSLAELESDFHDLLIRESSVSESLSALDEFIDNEKFMEVKSHYKASKSAKTSPSLDEIVDTVASDFLKMLEIEHGPFNLNSDDTLDSPRERLLREFEIEALASGDFILDFGAGGDEEEIGSITPGPFHEDNYDDFSFSSVIPPRKEQRKESLSLANRRPVKMLEYIETEALMREWGLDEKAFQSSPCVRTDGFGSPIELSPERVELPPLGEGFGHFIPTKDEGVLRSMNPSQFINCKNVGHLAMQVSRAAVFPARLGIDVMEILQNLASLGIENLSVQLDKLMPLEDITGKTLQQVALEAASTAVALERWDELKQELLCEQDSFDQRNEVEGFQFCWTHDNTCSGLIGCVSMENIVPSVMNKIEALALEGLRIQCGMSDEDAPSSVSPSSSSNVLFTVGKDSELSNLLSFEGADGQQSLDSRDDVNRLMGLSITLDEWLRLDGGAIDDGDHISDHTIQILEAYQAKCLDSVGGNLIKHVDLGKASGRKHGLLGNNFTLAVTVLLRDPFRNYEPVGTSMLALIQVERAHVALEPERDQEENPESKAAEEKGGTPFFNITEVHLAGLNAEPDKQHLWGSKAQQQSGTRWLLASGAANSKKKTYSKSKAIVRFYPSVMRKMQSGNVLWSLTSIVDETTLEELADSGPHSRNPNVILLN</sequence>
<feature type="domain" description="C2 NT-type" evidence="2">
    <location>
        <begin position="79"/>
        <end position="227"/>
    </location>
</feature>